<dbReference type="AlphaFoldDB" id="A0A1G2EGB3"/>
<dbReference type="STRING" id="1801672.A2896_01875"/>
<dbReference type="Proteomes" id="UP000178647">
    <property type="component" value="Unassembled WGS sequence"/>
</dbReference>
<sequence length="90" mass="10488">MKIKESKNLKYDKIPKMTDSFEEDNVFEPRFCMLVSFQMTTKGLELSFRNSSRAFIAARNSEGTVELETITQKMKNFIGQSYEEILNADF</sequence>
<dbReference type="EMBL" id="MHMH01000007">
    <property type="protein sequence ID" value="OGZ24662.1"/>
    <property type="molecule type" value="Genomic_DNA"/>
</dbReference>
<accession>A0A1G2EGB3</accession>
<proteinExistence type="predicted"/>
<name>A0A1G2EGB3_9BACT</name>
<gene>
    <name evidence="1" type="ORF">A2896_01875</name>
</gene>
<reference evidence="1 2" key="1">
    <citation type="journal article" date="2016" name="Nat. Commun.">
        <title>Thousands of microbial genomes shed light on interconnected biogeochemical processes in an aquifer system.</title>
        <authorList>
            <person name="Anantharaman K."/>
            <person name="Brown C.T."/>
            <person name="Hug L.A."/>
            <person name="Sharon I."/>
            <person name="Castelle C.J."/>
            <person name="Probst A.J."/>
            <person name="Thomas B.C."/>
            <person name="Singh A."/>
            <person name="Wilkins M.J."/>
            <person name="Karaoz U."/>
            <person name="Brodie E.L."/>
            <person name="Williams K.H."/>
            <person name="Hubbard S.S."/>
            <person name="Banfield J.F."/>
        </authorList>
    </citation>
    <scope>NUCLEOTIDE SEQUENCE [LARGE SCALE GENOMIC DNA]</scope>
</reference>
<evidence type="ECO:0000313" key="2">
    <source>
        <dbReference type="Proteomes" id="UP000178647"/>
    </source>
</evidence>
<evidence type="ECO:0000313" key="1">
    <source>
        <dbReference type="EMBL" id="OGZ24662.1"/>
    </source>
</evidence>
<protein>
    <submittedName>
        <fullName evidence="1">Uncharacterized protein</fullName>
    </submittedName>
</protein>
<organism evidence="1 2">
    <name type="scientific">Candidatus Nealsonbacteria bacterium RIFCSPLOWO2_01_FULL_43_32</name>
    <dbReference type="NCBI Taxonomy" id="1801672"/>
    <lineage>
        <taxon>Bacteria</taxon>
        <taxon>Candidatus Nealsoniibacteriota</taxon>
    </lineage>
</organism>
<comment type="caution">
    <text evidence="1">The sequence shown here is derived from an EMBL/GenBank/DDBJ whole genome shotgun (WGS) entry which is preliminary data.</text>
</comment>